<dbReference type="Gene3D" id="1.25.40.10">
    <property type="entry name" value="Tetratricopeptide repeat domain"/>
    <property type="match status" value="2"/>
</dbReference>
<dbReference type="EMBL" id="JAXOJX010000002">
    <property type="protein sequence ID" value="MDZ5455465.1"/>
    <property type="molecule type" value="Genomic_DNA"/>
</dbReference>
<dbReference type="InterPro" id="IPR051012">
    <property type="entry name" value="CellSynth/LPSAsmb/PSIAsmb"/>
</dbReference>
<evidence type="ECO:0000313" key="5">
    <source>
        <dbReference type="EMBL" id="MDZ5455465.1"/>
    </source>
</evidence>
<dbReference type="InterPro" id="IPR019734">
    <property type="entry name" value="TPR_rpt"/>
</dbReference>
<name>A0ABU5IAA1_9BURK</name>
<protein>
    <submittedName>
        <fullName evidence="5">Tetratricopeptide repeat protein</fullName>
    </submittedName>
</protein>
<feature type="signal peptide" evidence="4">
    <location>
        <begin position="1"/>
        <end position="34"/>
    </location>
</feature>
<dbReference type="Pfam" id="PF13432">
    <property type="entry name" value="TPR_16"/>
    <property type="match status" value="2"/>
</dbReference>
<reference evidence="5 6" key="1">
    <citation type="submission" date="2023-11" db="EMBL/GenBank/DDBJ databases">
        <title>Draft genome of Azohydromonas lata strain H1 (DSM1123), a polyhydroxyalkanoate producer.</title>
        <authorList>
            <person name="Traversa D."/>
            <person name="D'Addabbo P."/>
            <person name="Pazzani C."/>
            <person name="Manzari C."/>
            <person name="Chiara M."/>
            <person name="Scrascia M."/>
        </authorList>
    </citation>
    <scope>NUCLEOTIDE SEQUENCE [LARGE SCALE GENOMIC DNA]</scope>
    <source>
        <strain evidence="5 6">H1</strain>
    </source>
</reference>
<dbReference type="InterPro" id="IPR011990">
    <property type="entry name" value="TPR-like_helical_dom_sf"/>
</dbReference>
<feature type="region of interest" description="Disordered" evidence="3">
    <location>
        <begin position="38"/>
        <end position="59"/>
    </location>
</feature>
<evidence type="ECO:0000256" key="1">
    <source>
        <dbReference type="ARBA" id="ARBA00022737"/>
    </source>
</evidence>
<gene>
    <name evidence="5" type="ORF">SM757_02640</name>
</gene>
<keyword evidence="2" id="KW-0802">TPR repeat</keyword>
<sequence length="613" mass="68182">MAGFASQWFKRPLRAQLRGVAAAAMLCTAYAAQAQTQTPAPAEAPASSPSASPAAPVPQNSALDTPLLYQLLVGEIVLRNGQAGDAYQLYLDAARRLRDEGLFRRTVEIALQARAGDQALQAAKAWRQALPQSGEALRFELQLLLALHRGNEVAEPLRTLLERSPDAERPGLIATLPRLLQRQDQPRETAQLLDNVLKPYLERPDTRTISRVAQGSAWLSAGEAQRALSLAEQAAADDPNSPAPALLALEMLPRQVAADALVRRYMEQPQAEPAVRLSYARTLSAMQRYGEAVQQVELVTQAKPDVAPPFLMLGALRLELREPARAEVALQRYLQLVREQGASANEEGEDEPADEARQRGVTQAQLLLAQAAEQRGDMAQAERWLAGIDDPQRLVEVQARRALLLAHQGRVDEGRALLHALPERSEEEARAKLMAEVQWLRELKRWDETYKLLAAGNQRFSADPDLLYEQAMAAEKLDRVDEMERLLRQVITLKPDHQHAYNALGYSLAERNQRLPEARQLIAKALELAPGDPFIIDSLGWVEFRMGNTQEALRLLQQAYTARPDIEIAAHLGEVLWTLGRRDEALRVWREARGRDGSNELLRATLARLKVDL</sequence>
<proteinExistence type="predicted"/>
<evidence type="ECO:0000256" key="3">
    <source>
        <dbReference type="SAM" id="MobiDB-lite"/>
    </source>
</evidence>
<dbReference type="SMART" id="SM00028">
    <property type="entry name" value="TPR"/>
    <property type="match status" value="4"/>
</dbReference>
<dbReference type="SUPFAM" id="SSF48452">
    <property type="entry name" value="TPR-like"/>
    <property type="match status" value="2"/>
</dbReference>
<dbReference type="RefSeq" id="WP_066332238.1">
    <property type="nucleotide sequence ID" value="NZ_JAXOJX010000002.1"/>
</dbReference>
<keyword evidence="4" id="KW-0732">Signal</keyword>
<comment type="caution">
    <text evidence="5">The sequence shown here is derived from an EMBL/GenBank/DDBJ whole genome shotgun (WGS) entry which is preliminary data.</text>
</comment>
<dbReference type="PANTHER" id="PTHR45586">
    <property type="entry name" value="TPR REPEAT-CONTAINING PROTEIN PA4667"/>
    <property type="match status" value="1"/>
</dbReference>
<keyword evidence="6" id="KW-1185">Reference proteome</keyword>
<accession>A0ABU5IAA1</accession>
<evidence type="ECO:0000256" key="4">
    <source>
        <dbReference type="SAM" id="SignalP"/>
    </source>
</evidence>
<keyword evidence="1" id="KW-0677">Repeat</keyword>
<evidence type="ECO:0000256" key="2">
    <source>
        <dbReference type="ARBA" id="ARBA00022803"/>
    </source>
</evidence>
<organism evidence="5 6">
    <name type="scientific">Azohydromonas lata</name>
    <dbReference type="NCBI Taxonomy" id="45677"/>
    <lineage>
        <taxon>Bacteria</taxon>
        <taxon>Pseudomonadati</taxon>
        <taxon>Pseudomonadota</taxon>
        <taxon>Betaproteobacteria</taxon>
        <taxon>Burkholderiales</taxon>
        <taxon>Sphaerotilaceae</taxon>
        <taxon>Azohydromonas</taxon>
    </lineage>
</organism>
<evidence type="ECO:0000313" key="6">
    <source>
        <dbReference type="Proteomes" id="UP001293718"/>
    </source>
</evidence>
<dbReference type="PANTHER" id="PTHR45586:SF1">
    <property type="entry name" value="LIPOPOLYSACCHARIDE ASSEMBLY PROTEIN B"/>
    <property type="match status" value="1"/>
</dbReference>
<feature type="chain" id="PRO_5046590604" evidence="4">
    <location>
        <begin position="35"/>
        <end position="613"/>
    </location>
</feature>
<dbReference type="Proteomes" id="UP001293718">
    <property type="component" value="Unassembled WGS sequence"/>
</dbReference>